<gene>
    <name evidence="2" type="ORF">K6T79_10675</name>
</gene>
<dbReference type="PROSITE" id="PS50088">
    <property type="entry name" value="ANK_REPEAT"/>
    <property type="match status" value="1"/>
</dbReference>
<sequence>MDEPPPNWPGVLDPELLSENLVATGHKLADAADAGDWPALFDLLDANPALSVNQWRPGSPEWLTPLHHAARLGAPAKVLAALAERGALRSLRDASGCTPRDMAIEAGHPAALIDLLTPTPSPLSTELARTLDANLEWVIDGSIRTARLFEGNSDHELRNILRYPPVTVLHEVLGRSLGFAIPGLPGGFRVMLRCGYLETVSGARSDPYMHVITDRGAVALSAALG</sequence>
<dbReference type="RefSeq" id="WP_225406127.1">
    <property type="nucleotide sequence ID" value="NZ_JAYJJR010000005.1"/>
</dbReference>
<organism evidence="2 3">
    <name type="scientific">[Mycobacterium] crassicus</name>
    <dbReference type="NCBI Taxonomy" id="2872309"/>
    <lineage>
        <taxon>Bacteria</taxon>
        <taxon>Bacillati</taxon>
        <taxon>Actinomycetota</taxon>
        <taxon>Actinomycetes</taxon>
        <taxon>Mycobacteriales</taxon>
        <taxon>Mycobacteriaceae</taxon>
        <taxon>Mycolicibacter</taxon>
    </lineage>
</organism>
<dbReference type="InterPro" id="IPR036770">
    <property type="entry name" value="Ankyrin_rpt-contain_sf"/>
</dbReference>
<evidence type="ECO:0000256" key="1">
    <source>
        <dbReference type="PROSITE-ProRule" id="PRU00023"/>
    </source>
</evidence>
<dbReference type="Proteomes" id="UP001299596">
    <property type="component" value="Unassembled WGS sequence"/>
</dbReference>
<dbReference type="SUPFAM" id="SSF48403">
    <property type="entry name" value="Ankyrin repeat"/>
    <property type="match status" value="1"/>
</dbReference>
<feature type="repeat" description="ANK" evidence="1">
    <location>
        <begin position="61"/>
        <end position="94"/>
    </location>
</feature>
<accession>A0ABU5XH34</accession>
<dbReference type="InterPro" id="IPR002110">
    <property type="entry name" value="Ankyrin_rpt"/>
</dbReference>
<proteinExistence type="predicted"/>
<keyword evidence="1" id="KW-0040">ANK repeat</keyword>
<name>A0ABU5XH34_9MYCO</name>
<dbReference type="EMBL" id="JAYJJR010000005">
    <property type="protein sequence ID" value="MEB3021511.1"/>
    <property type="molecule type" value="Genomic_DNA"/>
</dbReference>
<dbReference type="Gene3D" id="1.25.40.20">
    <property type="entry name" value="Ankyrin repeat-containing domain"/>
    <property type="match status" value="1"/>
</dbReference>
<reference evidence="2 3" key="1">
    <citation type="submission" date="2023-12" db="EMBL/GenBank/DDBJ databases">
        <title>Description of new species of Mycobacterium terrae complex isolated from sewage at the Sao Paulo Zoological Park Foundation in Brazil.</title>
        <authorList>
            <person name="Romagnoli C.L."/>
            <person name="Conceicao E.C."/>
            <person name="Machado E."/>
            <person name="Barreto L.B.P.F."/>
            <person name="Sharma A."/>
            <person name="Silva N.M."/>
            <person name="Marques L.E."/>
            <person name="Juliana M.A."/>
            <person name="Lourenco M.C.S."/>
            <person name="Digiampietri L.A."/>
            <person name="Suffys P.N."/>
            <person name="Viana-Niero C."/>
        </authorList>
    </citation>
    <scope>NUCLEOTIDE SEQUENCE [LARGE SCALE GENOMIC DNA]</scope>
    <source>
        <strain evidence="2 3">MYC098</strain>
    </source>
</reference>
<protein>
    <submittedName>
        <fullName evidence="2">Ankyrin repeat domain-containing protein</fullName>
    </submittedName>
</protein>
<evidence type="ECO:0000313" key="2">
    <source>
        <dbReference type="EMBL" id="MEB3021511.1"/>
    </source>
</evidence>
<keyword evidence="3" id="KW-1185">Reference proteome</keyword>
<comment type="caution">
    <text evidence="2">The sequence shown here is derived from an EMBL/GenBank/DDBJ whole genome shotgun (WGS) entry which is preliminary data.</text>
</comment>
<evidence type="ECO:0000313" key="3">
    <source>
        <dbReference type="Proteomes" id="UP001299596"/>
    </source>
</evidence>